<feature type="compositionally biased region" description="Basic and acidic residues" evidence="3">
    <location>
        <begin position="1536"/>
        <end position="1562"/>
    </location>
</feature>
<feature type="coiled-coil region" evidence="2">
    <location>
        <begin position="383"/>
        <end position="431"/>
    </location>
</feature>
<reference evidence="6" key="1">
    <citation type="journal article" date="2021" name="Genome Biol. Evol.">
        <title>A High-Quality Reference Genome for a Parasitic Bivalve with Doubly Uniparental Inheritance (Bivalvia: Unionida).</title>
        <authorList>
            <person name="Smith C.H."/>
        </authorList>
    </citation>
    <scope>NUCLEOTIDE SEQUENCE</scope>
    <source>
        <strain evidence="6">CHS0354</strain>
    </source>
</reference>
<dbReference type="InterPro" id="IPR035969">
    <property type="entry name" value="Rab-GAP_TBC_sf"/>
</dbReference>
<feature type="domain" description="Rab-GAP TBC" evidence="5">
    <location>
        <begin position="558"/>
        <end position="754"/>
    </location>
</feature>
<evidence type="ECO:0000256" key="2">
    <source>
        <dbReference type="SAM" id="Coils"/>
    </source>
</evidence>
<dbReference type="Proteomes" id="UP001195483">
    <property type="component" value="Unassembled WGS sequence"/>
</dbReference>
<dbReference type="Gene3D" id="1.10.8.270">
    <property type="entry name" value="putative rabgap domain of human tbc1 domain family member 14 like domains"/>
    <property type="match status" value="1"/>
</dbReference>
<evidence type="ECO:0000313" key="6">
    <source>
        <dbReference type="EMBL" id="KAK3601021.1"/>
    </source>
</evidence>
<keyword evidence="2" id="KW-0175">Coiled coil</keyword>
<dbReference type="SMART" id="SM00233">
    <property type="entry name" value="PH"/>
    <property type="match status" value="1"/>
</dbReference>
<dbReference type="Gene3D" id="2.130.10.10">
    <property type="entry name" value="YVTN repeat-like/Quinoprotein amine dehydrogenase"/>
    <property type="match status" value="1"/>
</dbReference>
<dbReference type="Pfam" id="PF00169">
    <property type="entry name" value="PH"/>
    <property type="match status" value="1"/>
</dbReference>
<dbReference type="SUPFAM" id="SSF47923">
    <property type="entry name" value="Ypt/Rab-GAP domain of gyp1p"/>
    <property type="match status" value="2"/>
</dbReference>
<feature type="region of interest" description="Disordered" evidence="3">
    <location>
        <begin position="1507"/>
        <end position="1575"/>
    </location>
</feature>
<dbReference type="PANTHER" id="PTHR47219">
    <property type="entry name" value="RAB GTPASE-ACTIVATING PROTEIN 1-LIKE"/>
    <property type="match status" value="1"/>
</dbReference>
<sequence>MAGWHSLSGYLHYKSGGALGRLIAKKKVWCVLEDSQCQLLYFKSEEEKCSGKAAYGHLDIKGAAIYLDNENPNQFVIGVHGKEHFFTAENHESMMIWLLGLQAKRDMHCKKINTVENMNASELDARNNNKFDLTAFWARPNISMDQSNISFSGSMNLPTFGKPQSFSWEKYTAKNYGESVDTGIKQLKSLESSKSLPIEVEGTGIQRDRLLDSKWLSESAVALHSNYSSPDSDEAFGKDSVQLRRKSSRQRLRKMNSLDIELDSHVRNGQHFDQADNGNRSSSMSGSSDSAIDRDETTLPEMSLRLTELEKELISAKCSLAQVLNQQTYYQELLQKRDDTIRVLEEKFEGSPGEKAVGDKTTNKHHGKSPNVHHNDKEFQEKIRVLQNQNRFLNGEVKKLAKIRLLEHGKYEEQNQRLLYLEAEIEKWKLDYVSVIQSSIHYPGGDGIEDMELCLYGEDRHKKRIQHMLQEARKTNPSLPTFESLAMSEVHVDKYGFKHKYTNTGLLLHYLCTELTHHYLMQVGTYEEHQKRWTVFMKQHSRDPMKMHKELKALCRAGIPDRFRTQIWCQLVHHKVKDIMEEKGPHYFRNLCNSLPESPLAACYRKQISLDLMRTIPSNIRFSTQGSKGIMDLQDVLLAFSIHNPSVGYCQGMNFIVGMALLFMDAQDAFWTLVAVTERYFSAHYFNHSLIGAQADQQVLKDMVRNKLPSLWHHLENIDIELATITLNWFLAVFFDAVPFQTLLRIWDCFLLEGPKVLFRFSLAIMKLNEKEILQRTDTISVMKYLKACAKLTFDVDGLVKLAFEGLKPLPGRRSITSKQACYLNALKEKHKKKELQRLAFAEREHMYLSMEAESGSFLGIECAVVLEEGRVWVCYGHQHVGKVSEVHCRESTMNDLEIELDSRVMCIAAITKDSVVLGTISWMLIAIDTKTRAILWQLRLHDAVLSVCCYKDDDTMVTRIFAGLADGTIAIIEHVKKPVDPKVEAMYILIGQAPVMCLMLLDDQLWVASGNMVSIIHARTLDTMDTFSVSVNPYDHILSLVQGVYGIWISLRGSSILELWDPKSLHCKMLYDTRTDRYPHLRKEDDTYFNRARITSILANDDCVWVGTGEGNLIVYEVIEMVQTRTPTDPSSSHDTSSNHSYFLHQKRSKENYSKEIEQKVNELYQRKLQKGGRKLCPFYVGDTGLRCDKDARNTLKRESDMSNSVTPVSCSDQEFSTPRGVSPCQYRNFVLDDDCSGKEEMAEFEVNDKIKCHKRNKYSPANELHCELDNEHIIHTTLCDCRPTENDVENSQSERKTQLLTDVFGRNGFVVKDLENNLPGNYFGDITYSSQQNVDTNKNIFDRQINRECSLENEFVLSKSTTTRSQSSNDRVVGAEHFDKIMVAEMLNVGMSNEMNDVGHTDDNKKLSVTEEMLQSKDTDGLEDVGHLCRINDRSLRGEMSNLDRVDIWLSSLPKNDGKEISEEIAGNGNKPKFHSCMDEPNDQEIFYSVENASLKEEVKMDVSNSQSAHFDSDSDVLDHPAAVPFDAGGRSEQLTRHESDGTLSRTSDKDVGKSGKEIKINQPKTLPIGKSWKLQPMKNESFGSNASQADASTGSFESQQVKVAGSKDQGIQYRLEFSGVHVETDSSDLSSNKLKNENVIFSFGNPLFTDSRHNSVDFSRTSSFDLFDTNGNTNSVDHQILEFLRTPSIASRQMNLGLKIIEDDLEWNELYAGRCSSQTTPTSSADQLFADFLKTPSLSSRQNSLWSSYENISTPSQKELAFGNANERFLQPKLAFGHLSHSPSSASFVSNIEMIYSVDLRIEAKVKISDKPVRCLLLTSLSNEPIVFSFSGCYGDDEAVLKWQRKPNELLWTNEPVLEICTKTNDVKLPMYMCHRKPSCISQKSQGSGDSGLHSIVSQN</sequence>
<dbReference type="InterPro" id="IPR050302">
    <property type="entry name" value="Rab_GAP_TBC_domain"/>
</dbReference>
<accession>A0AAE0W4B9</accession>
<evidence type="ECO:0000256" key="3">
    <source>
        <dbReference type="SAM" id="MobiDB-lite"/>
    </source>
</evidence>
<reference evidence="6" key="3">
    <citation type="submission" date="2023-05" db="EMBL/GenBank/DDBJ databases">
        <authorList>
            <person name="Smith C.H."/>
        </authorList>
    </citation>
    <scope>NUCLEOTIDE SEQUENCE</scope>
    <source>
        <strain evidence="6">CHS0354</strain>
        <tissue evidence="6">Mantle</tissue>
    </source>
</reference>
<dbReference type="GO" id="GO:0031267">
    <property type="term" value="F:small GTPase binding"/>
    <property type="evidence" value="ECO:0007669"/>
    <property type="project" value="TreeGrafter"/>
</dbReference>
<dbReference type="Gene3D" id="1.10.472.80">
    <property type="entry name" value="Ypt/Rab-GAP domain of gyp1p, domain 3"/>
    <property type="match status" value="1"/>
</dbReference>
<gene>
    <name evidence="6" type="ORF">CHS0354_008131</name>
</gene>
<dbReference type="InterPro" id="IPR001849">
    <property type="entry name" value="PH_domain"/>
</dbReference>
<dbReference type="InterPro" id="IPR000195">
    <property type="entry name" value="Rab-GAP-TBC_dom"/>
</dbReference>
<proteinExistence type="predicted"/>
<dbReference type="SUPFAM" id="SSF50998">
    <property type="entry name" value="Quinoprotein alcohol dehydrogenase-like"/>
    <property type="match status" value="1"/>
</dbReference>
<feature type="domain" description="PH" evidence="4">
    <location>
        <begin position="4"/>
        <end position="106"/>
    </location>
</feature>
<dbReference type="Gene3D" id="1.10.10.750">
    <property type="entry name" value="Ypt/Rab-GAP domain of gyp1p, domain 1"/>
    <property type="match status" value="1"/>
</dbReference>
<feature type="region of interest" description="Disordered" evidence="3">
    <location>
        <begin position="226"/>
        <end position="250"/>
    </location>
</feature>
<dbReference type="EMBL" id="JAEAOA010000546">
    <property type="protein sequence ID" value="KAK3601021.1"/>
    <property type="molecule type" value="Genomic_DNA"/>
</dbReference>
<dbReference type="Gene3D" id="2.30.29.30">
    <property type="entry name" value="Pleckstrin-homology domain (PH domain)/Phosphotyrosine-binding domain (PTB)"/>
    <property type="match status" value="1"/>
</dbReference>
<organism evidence="6 7">
    <name type="scientific">Potamilus streckersoni</name>
    <dbReference type="NCBI Taxonomy" id="2493646"/>
    <lineage>
        <taxon>Eukaryota</taxon>
        <taxon>Metazoa</taxon>
        <taxon>Spiralia</taxon>
        <taxon>Lophotrochozoa</taxon>
        <taxon>Mollusca</taxon>
        <taxon>Bivalvia</taxon>
        <taxon>Autobranchia</taxon>
        <taxon>Heteroconchia</taxon>
        <taxon>Palaeoheterodonta</taxon>
        <taxon>Unionida</taxon>
        <taxon>Unionoidea</taxon>
        <taxon>Unionidae</taxon>
        <taxon>Ambleminae</taxon>
        <taxon>Lampsilini</taxon>
        <taxon>Potamilus</taxon>
    </lineage>
</organism>
<feature type="region of interest" description="Disordered" evidence="3">
    <location>
        <begin position="1884"/>
        <end position="1903"/>
    </location>
</feature>
<name>A0AAE0W4B9_9BIVA</name>
<dbReference type="GO" id="GO:0005813">
    <property type="term" value="C:centrosome"/>
    <property type="evidence" value="ECO:0007669"/>
    <property type="project" value="UniProtKB-SubCell"/>
</dbReference>
<dbReference type="SUPFAM" id="SSF50729">
    <property type="entry name" value="PH domain-like"/>
    <property type="match status" value="1"/>
</dbReference>
<evidence type="ECO:0000256" key="1">
    <source>
        <dbReference type="ARBA" id="ARBA00004300"/>
    </source>
</evidence>
<feature type="region of interest" description="Disordered" evidence="3">
    <location>
        <begin position="263"/>
        <end position="297"/>
    </location>
</feature>
<comment type="caution">
    <text evidence="6">The sequence shown here is derived from an EMBL/GenBank/DDBJ whole genome shotgun (WGS) entry which is preliminary data.</text>
</comment>
<dbReference type="FunFam" id="1.10.8.270:FF:000026">
    <property type="entry name" value="TBC (Tre-2/Bub2/Cdc16) domain family"/>
    <property type="match status" value="1"/>
</dbReference>
<feature type="region of interest" description="Disordered" evidence="3">
    <location>
        <begin position="349"/>
        <end position="374"/>
    </location>
</feature>
<dbReference type="SMART" id="SM00164">
    <property type="entry name" value="TBC"/>
    <property type="match status" value="1"/>
</dbReference>
<protein>
    <recommendedName>
        <fullName evidence="8">TBC1 domain family member 2B</fullName>
    </recommendedName>
</protein>
<dbReference type="GO" id="GO:0005096">
    <property type="term" value="F:GTPase activator activity"/>
    <property type="evidence" value="ECO:0007669"/>
    <property type="project" value="TreeGrafter"/>
</dbReference>
<evidence type="ECO:0000259" key="4">
    <source>
        <dbReference type="PROSITE" id="PS50003"/>
    </source>
</evidence>
<dbReference type="Pfam" id="PF23748">
    <property type="entry name" value="Beta-prop_LRRK2"/>
    <property type="match status" value="1"/>
</dbReference>
<dbReference type="InterPro" id="IPR011993">
    <property type="entry name" value="PH-like_dom_sf"/>
</dbReference>
<evidence type="ECO:0000259" key="5">
    <source>
        <dbReference type="PROSITE" id="PS50086"/>
    </source>
</evidence>
<dbReference type="PROSITE" id="PS50003">
    <property type="entry name" value="PH_DOMAIN"/>
    <property type="match status" value="1"/>
</dbReference>
<evidence type="ECO:0000313" key="7">
    <source>
        <dbReference type="Proteomes" id="UP001195483"/>
    </source>
</evidence>
<dbReference type="InterPro" id="IPR011047">
    <property type="entry name" value="Quinoprotein_ADH-like_sf"/>
</dbReference>
<evidence type="ECO:0008006" key="8">
    <source>
        <dbReference type="Google" id="ProtNLM"/>
    </source>
</evidence>
<comment type="subcellular location">
    <subcellularLocation>
        <location evidence="1">Cytoplasm</location>
        <location evidence="1">Cytoskeleton</location>
        <location evidence="1">Microtubule organizing center</location>
        <location evidence="1">Centrosome</location>
    </subcellularLocation>
</comment>
<dbReference type="InterPro" id="IPR015943">
    <property type="entry name" value="WD40/YVTN_repeat-like_dom_sf"/>
</dbReference>
<dbReference type="PROSITE" id="PS50086">
    <property type="entry name" value="TBC_RABGAP"/>
    <property type="match status" value="1"/>
</dbReference>
<dbReference type="PANTHER" id="PTHR47219:SF20">
    <property type="entry name" value="TBC1 DOMAIN FAMILY MEMBER 2B"/>
    <property type="match status" value="1"/>
</dbReference>
<keyword evidence="7" id="KW-1185">Reference proteome</keyword>
<dbReference type="Pfam" id="PF00566">
    <property type="entry name" value="RabGAP-TBC"/>
    <property type="match status" value="1"/>
</dbReference>
<reference evidence="6" key="2">
    <citation type="journal article" date="2021" name="Genome Biol. Evol.">
        <title>Developing a high-quality reference genome for a parasitic bivalve with doubly uniparental inheritance (Bivalvia: Unionida).</title>
        <authorList>
            <person name="Smith C.H."/>
        </authorList>
    </citation>
    <scope>NUCLEOTIDE SEQUENCE</scope>
    <source>
        <strain evidence="6">CHS0354</strain>
        <tissue evidence="6">Mantle</tissue>
    </source>
</reference>
<dbReference type="InterPro" id="IPR056602">
    <property type="entry name" value="Beta-prop_LRRK2"/>
</dbReference>
<feature type="compositionally biased region" description="Low complexity" evidence="3">
    <location>
        <begin position="281"/>
        <end position="290"/>
    </location>
</feature>